<evidence type="ECO:0000256" key="5">
    <source>
        <dbReference type="ARBA" id="ARBA00023180"/>
    </source>
</evidence>
<evidence type="ECO:0000259" key="7">
    <source>
        <dbReference type="Pfam" id="PF00703"/>
    </source>
</evidence>
<accession>A0A1Q9GY51</accession>
<evidence type="ECO:0000256" key="4">
    <source>
        <dbReference type="ARBA" id="ARBA00022801"/>
    </source>
</evidence>
<dbReference type="Pfam" id="PF22666">
    <property type="entry name" value="Glyco_hydro_2_N2"/>
    <property type="match status" value="1"/>
</dbReference>
<dbReference type="GO" id="GO:0005975">
    <property type="term" value="P:carbohydrate metabolic process"/>
    <property type="evidence" value="ECO:0007669"/>
    <property type="project" value="InterPro"/>
</dbReference>
<feature type="domain" description="Glycoside hydrolase family 2 immunoglobulin-like beta-sandwich" evidence="7">
    <location>
        <begin position="192"/>
        <end position="287"/>
    </location>
</feature>
<dbReference type="InterPro" id="IPR017853">
    <property type="entry name" value="GH"/>
</dbReference>
<dbReference type="InterPro" id="IPR050887">
    <property type="entry name" value="Beta-mannosidase_GH2"/>
</dbReference>
<evidence type="ECO:0000256" key="6">
    <source>
        <dbReference type="ARBA" id="ARBA00023295"/>
    </source>
</evidence>
<dbReference type="GO" id="GO:0004567">
    <property type="term" value="F:beta-mannosidase activity"/>
    <property type="evidence" value="ECO:0007669"/>
    <property type="project" value="UniProtKB-EC"/>
</dbReference>
<evidence type="ECO:0000256" key="3">
    <source>
        <dbReference type="ARBA" id="ARBA00012754"/>
    </source>
</evidence>
<organism evidence="12 14">
    <name type="scientific">Photobacterium damsela subsp. piscicida</name>
    <name type="common">Pasteurella piscicida</name>
    <dbReference type="NCBI Taxonomy" id="38294"/>
    <lineage>
        <taxon>Bacteria</taxon>
        <taxon>Pseudomonadati</taxon>
        <taxon>Pseudomonadota</taxon>
        <taxon>Gammaproteobacteria</taxon>
        <taxon>Vibrionales</taxon>
        <taxon>Vibrionaceae</taxon>
        <taxon>Photobacterium</taxon>
    </lineage>
</organism>
<evidence type="ECO:0000313" key="11">
    <source>
        <dbReference type="EMBL" id="BAX56150.1"/>
    </source>
</evidence>
<reference evidence="12 14" key="3">
    <citation type="submission" date="2020-09" db="EMBL/GenBank/DDBJ databases">
        <title>Complete, closed and curated genome sequences of Photobacterium damselae subsp. piscicida isolates from Australia indicate localised evolution and additional plasmid-borne pathogenicity mechanisms.</title>
        <authorList>
            <person name="Baseggio L."/>
            <person name="Silayeva O."/>
            <person name="Buller N."/>
            <person name="Landos M."/>
            <person name="Engelstaedter J."/>
            <person name="Barnes A.C."/>
        </authorList>
    </citation>
    <scope>NUCLEOTIDE SEQUENCE [LARGE SCALE GENOMIC DNA]</scope>
    <source>
        <strain evidence="12 14">AS-16-0540-1</strain>
    </source>
</reference>
<dbReference type="Gene3D" id="2.60.40.10">
    <property type="entry name" value="Immunoglobulins"/>
    <property type="match status" value="2"/>
</dbReference>
<keyword evidence="11" id="KW-0614">Plasmid</keyword>
<comment type="catalytic activity">
    <reaction evidence="1">
        <text>Hydrolysis of terminal, non-reducing beta-D-mannose residues in beta-D-mannosides.</text>
        <dbReference type="EC" id="3.2.1.25"/>
    </reaction>
</comment>
<evidence type="ECO:0000313" key="12">
    <source>
        <dbReference type="EMBL" id="QOD56172.1"/>
    </source>
</evidence>
<dbReference type="RefSeq" id="WP_044176782.1">
    <property type="nucleotide sequence ID" value="NZ_AP018045.1"/>
</dbReference>
<keyword evidence="6" id="KW-0326">Glycosidase</keyword>
<sequence>MTISLNGQWILTCVQRAAIQDITVELPGDVHSALLEAGEIPDPHWATNEDKVQWIRECDWLVSRSFQLTEEQLTCQAMDLVLHDLESIVEIRVNGHTVADFNNMFIRHKVEILPCLKVGLNHIEMVLRHQDPTQVALDKLAFNMPIDEQGTAQIDLNALRQSSCLSSSFLGVNIPVIGVFDDIELQPLQQIRVSHISTKQNWQESGCELAVTLHYEAVTSRGLAIAEVTFDDQTFHLTLDRDAEQASVLFRIDNPRLWWPAGYGQPRLYDLRVEVDGQLIEQKIGLRKLEVVTEPNEQGHNFSVKVNDELIKVRGTNWLPLDALPGRMTAERYQKLLADAAEANMNMVRIWGGGRYEKEIFYRQCDALGLLVWQDVMFSDAFMLPTPDVMTEVKEELLWQARRLKNHSCIALWGGDNPIVDGIYQQLPNRQERDKYLSNYDRLMRNIRQVLEQEDPKRLFWVSASYYDDSEHCRPWQDLDSGDCHYWDIWHQGLDYVHSRKHIPNFCSEFGFQSWPSLPTVRTIAPEKHWNISSPSMEQHQRNGKGNATIVDMFTRNYRFPDGFANMLYLSQVQQAIVTKTAVEAWRLQEKNTGMLLWQLNDFSPQSSCSSVEYNGRWKPLHYHAKRFFAPLTATFMADNDGVKLYLLNDSRRGEVLKGEVVWQSWEGEILFRDPINQYLEPGKCLSVWEWLTEDLAGREEEGFFHVHLRQGANIIENTWFPKRLKHCELADPDLRYEVAEIDNQLYVMITSSKPAFFVHLEYQGAGHFSDSSFTLVPEHQRQIKYTGPATLEELTAGLTVYHLRNSY</sequence>
<dbReference type="EC" id="3.2.1.25" evidence="3"/>
<dbReference type="SUPFAM" id="SSF49785">
    <property type="entry name" value="Galactose-binding domain-like"/>
    <property type="match status" value="1"/>
</dbReference>
<evidence type="ECO:0000313" key="10">
    <source>
        <dbReference type="EMBL" id="BAX51870.1"/>
    </source>
</evidence>
<dbReference type="Proteomes" id="UP000218676">
    <property type="component" value="Chromosome 1"/>
</dbReference>
<dbReference type="SUPFAM" id="SSF51445">
    <property type="entry name" value="(Trans)glycosidases"/>
    <property type="match status" value="1"/>
</dbReference>
<dbReference type="EMBL" id="CP061854">
    <property type="protein sequence ID" value="QOD56172.1"/>
    <property type="molecule type" value="Genomic_DNA"/>
</dbReference>
<gene>
    <name evidence="12" type="ORF">IC627_13220</name>
    <name evidence="10" type="ORF">PDPUS_1_00495</name>
    <name evidence="11" type="ORF">PDPUS_4_00022</name>
</gene>
<dbReference type="InterPro" id="IPR036156">
    <property type="entry name" value="Beta-gal/glucu_dom_sf"/>
</dbReference>
<dbReference type="EMBL" id="AP018045">
    <property type="protein sequence ID" value="BAX51870.1"/>
    <property type="molecule type" value="Genomic_DNA"/>
</dbReference>
<dbReference type="InterPro" id="IPR041625">
    <property type="entry name" value="Beta-mannosidase_Ig"/>
</dbReference>
<dbReference type="InterPro" id="IPR054593">
    <property type="entry name" value="Beta-mannosidase-like_N2"/>
</dbReference>
<evidence type="ECO:0000259" key="9">
    <source>
        <dbReference type="Pfam" id="PF22666"/>
    </source>
</evidence>
<dbReference type="Pfam" id="PF00703">
    <property type="entry name" value="Glyco_hydro_2"/>
    <property type="match status" value="1"/>
</dbReference>
<proteinExistence type="inferred from homology"/>
<dbReference type="Pfam" id="PF17753">
    <property type="entry name" value="Ig_mannosidase"/>
    <property type="match status" value="1"/>
</dbReference>
<name>A0A1Q9GY51_PHODP</name>
<evidence type="ECO:0000256" key="2">
    <source>
        <dbReference type="ARBA" id="ARBA00007401"/>
    </source>
</evidence>
<dbReference type="Proteomes" id="UP000516656">
    <property type="component" value="Chromosome 1"/>
</dbReference>
<dbReference type="InterPro" id="IPR013783">
    <property type="entry name" value="Ig-like_fold"/>
</dbReference>
<dbReference type="Gene3D" id="2.60.120.260">
    <property type="entry name" value="Galactose-binding domain-like"/>
    <property type="match status" value="1"/>
</dbReference>
<reference evidence="10" key="1">
    <citation type="journal article" date="2017" name="Genome Announc.">
        <title>Whole-Genome Sequence of Photobacterium damselae subsp. piscicida Strain 91-197, Isolated from Hybrid Striped Bass (Morone sp.) in the United States.</title>
        <authorList>
            <person name="Teru Y."/>
            <person name="Hikima J."/>
            <person name="Kono T."/>
            <person name="Sakai M."/>
            <person name="Takano T."/>
            <person name="Hawke J.P."/>
            <person name="Takeyama H."/>
            <person name="Aoki T."/>
        </authorList>
    </citation>
    <scope>NUCLEOTIDE SEQUENCE</scope>
    <source>
        <strain evidence="10">91-197</strain>
        <plasmid evidence="11">p91-197-2</plasmid>
    </source>
</reference>
<feature type="domain" description="Beta-mannosidase Ig-fold" evidence="8">
    <location>
        <begin position="730"/>
        <end position="806"/>
    </location>
</feature>
<evidence type="ECO:0000259" key="8">
    <source>
        <dbReference type="Pfam" id="PF17753"/>
    </source>
</evidence>
<dbReference type="EMBL" id="AP018048">
    <property type="protein sequence ID" value="BAX56150.1"/>
    <property type="molecule type" value="Genomic_DNA"/>
</dbReference>
<keyword evidence="5" id="KW-0325">Glycoprotein</keyword>
<dbReference type="AlphaFoldDB" id="A0A1Q9GY51"/>
<dbReference type="PANTHER" id="PTHR43730">
    <property type="entry name" value="BETA-MANNOSIDASE"/>
    <property type="match status" value="1"/>
</dbReference>
<reference evidence="13" key="2">
    <citation type="submission" date="2017-05" db="EMBL/GenBank/DDBJ databases">
        <title>Whole genome sequence of fish pathogenic bacteria, Photobacterium damselae subsp. piscicida, strain 91-197, isolated from hybrid striped bass (Morone sp.) in USA.</title>
        <authorList>
            <person name="Teru Y."/>
            <person name="Hikima J."/>
            <person name="Kono T."/>
            <person name="Sakai M."/>
            <person name="Takano T."/>
            <person name="Hawke J.P."/>
            <person name="Takeyama H."/>
            <person name="Aoki T."/>
        </authorList>
    </citation>
    <scope>NUCLEOTIDE SEQUENCE [LARGE SCALE GENOMIC DNA]</scope>
    <source>
        <strain evidence="13">91-197</strain>
        <plasmid evidence="13">p91-197-2</plasmid>
    </source>
</reference>
<dbReference type="SUPFAM" id="SSF49303">
    <property type="entry name" value="beta-Galactosidase/glucuronidase domain"/>
    <property type="match status" value="3"/>
</dbReference>
<dbReference type="GO" id="GO:0006516">
    <property type="term" value="P:glycoprotein catabolic process"/>
    <property type="evidence" value="ECO:0007669"/>
    <property type="project" value="TreeGrafter"/>
</dbReference>
<evidence type="ECO:0000313" key="14">
    <source>
        <dbReference type="Proteomes" id="UP000516656"/>
    </source>
</evidence>
<dbReference type="FunFam" id="3.20.20.80:FF:000050">
    <property type="entry name" value="Beta-mannosidase B"/>
    <property type="match status" value="1"/>
</dbReference>
<dbReference type="Proteomes" id="UP000218676">
    <property type="component" value="Plasmid p91-197-2"/>
</dbReference>
<feature type="domain" description="Beta-mannosidase-like galactose-binding" evidence="9">
    <location>
        <begin position="21"/>
        <end position="129"/>
    </location>
</feature>
<comment type="similarity">
    <text evidence="2">Belongs to the glycosyl hydrolase 2 family.</text>
</comment>
<keyword evidence="4 12" id="KW-0378">Hydrolase</keyword>
<evidence type="ECO:0000256" key="1">
    <source>
        <dbReference type="ARBA" id="ARBA00000829"/>
    </source>
</evidence>
<protein>
    <recommendedName>
        <fullName evidence="3">beta-mannosidase</fullName>
        <ecNumber evidence="3">3.2.1.25</ecNumber>
    </recommendedName>
</protein>
<evidence type="ECO:0000313" key="13">
    <source>
        <dbReference type="Proteomes" id="UP000218676"/>
    </source>
</evidence>
<dbReference type="InterPro" id="IPR006102">
    <property type="entry name" value="Ig-like_GH2"/>
</dbReference>
<dbReference type="PANTHER" id="PTHR43730:SF1">
    <property type="entry name" value="BETA-MANNOSIDASE"/>
    <property type="match status" value="1"/>
</dbReference>
<dbReference type="Gene3D" id="3.20.20.80">
    <property type="entry name" value="Glycosidases"/>
    <property type="match status" value="1"/>
</dbReference>
<geneLocation type="plasmid" evidence="11 13">
    <name>p91-197-2</name>
</geneLocation>
<dbReference type="InterPro" id="IPR008979">
    <property type="entry name" value="Galactose-bd-like_sf"/>
</dbReference>